<proteinExistence type="predicted"/>
<organism evidence="1 2">
    <name type="scientific">Sphingobium amiense</name>
    <dbReference type="NCBI Taxonomy" id="135719"/>
    <lineage>
        <taxon>Bacteria</taxon>
        <taxon>Pseudomonadati</taxon>
        <taxon>Pseudomonadota</taxon>
        <taxon>Alphaproteobacteria</taxon>
        <taxon>Sphingomonadales</taxon>
        <taxon>Sphingomonadaceae</taxon>
        <taxon>Sphingobium</taxon>
    </lineage>
</organism>
<dbReference type="EMBL" id="AP018664">
    <property type="protein sequence ID" value="BBD97799.1"/>
    <property type="molecule type" value="Genomic_DNA"/>
</dbReference>
<evidence type="ECO:0000313" key="2">
    <source>
        <dbReference type="Proteomes" id="UP000279959"/>
    </source>
</evidence>
<keyword evidence="2" id="KW-1185">Reference proteome</keyword>
<dbReference type="AlphaFoldDB" id="A0A494WBZ2"/>
<name>A0A494WBZ2_9SPHN</name>
<dbReference type="SUPFAM" id="SSF141371">
    <property type="entry name" value="PilZ domain-like"/>
    <property type="match status" value="1"/>
</dbReference>
<dbReference type="KEGG" id="sami:SAMIE_1013000"/>
<dbReference type="Proteomes" id="UP000279959">
    <property type="component" value="Chromosome"/>
</dbReference>
<protein>
    <submittedName>
        <fullName evidence="1">PilZ domain-containing protein</fullName>
    </submittedName>
</protein>
<reference evidence="1 2" key="1">
    <citation type="submission" date="2018-05" db="EMBL/GenBank/DDBJ databases">
        <title>Complete Genome Sequence of the Nonylphenol-Degrading Bacterium Sphingobium amiense DSM 16289T.</title>
        <authorList>
            <person name="Ootsuka M."/>
            <person name="Nishizawa T."/>
            <person name="Ohta H."/>
        </authorList>
    </citation>
    <scope>NUCLEOTIDE SEQUENCE [LARGE SCALE GENOMIC DNA]</scope>
    <source>
        <strain evidence="1 2">DSM 16289</strain>
    </source>
</reference>
<dbReference type="RefSeq" id="WP_232037393.1">
    <property type="nucleotide sequence ID" value="NZ_AP018664.1"/>
</dbReference>
<gene>
    <name evidence="1" type="ORF">SAMIE_1013000</name>
</gene>
<accession>A0A494WBZ2</accession>
<sequence length="118" mass="13179">MDHVSYRARTEQPRDNRSHADIDASLRWEEFQQPVTIRNISIYGALLIGGWLPPVGKKVTLVAGGLEIEGTVIWEGPDRCGLLLSHAVDPDAFIEDARLMQDTAPIITLQRVGQNRYA</sequence>
<evidence type="ECO:0000313" key="1">
    <source>
        <dbReference type="EMBL" id="BBD97799.1"/>
    </source>
</evidence>